<name>A0A8M1H726_BETSP</name>
<protein>
    <submittedName>
        <fullName evidence="21">Leucine-rich repeat and fibronectin type-III domain-containing protein 4</fullName>
    </submittedName>
</protein>
<reference evidence="21" key="1">
    <citation type="submission" date="2025-08" db="UniProtKB">
        <authorList>
            <consortium name="RefSeq"/>
        </authorList>
    </citation>
    <scope>IDENTIFICATION</scope>
</reference>
<evidence type="ECO:0000313" key="21">
    <source>
        <dbReference type="RefSeq" id="XP_040924202.1"/>
    </source>
</evidence>
<evidence type="ECO:0000256" key="8">
    <source>
        <dbReference type="ARBA" id="ARBA00022989"/>
    </source>
</evidence>
<dbReference type="SMART" id="SM00369">
    <property type="entry name" value="LRR_TYP"/>
    <property type="match status" value="6"/>
</dbReference>
<keyword evidence="20" id="KW-1185">Reference proteome</keyword>
<dbReference type="InterPro" id="IPR003598">
    <property type="entry name" value="Ig_sub2"/>
</dbReference>
<dbReference type="SUPFAM" id="SSF52058">
    <property type="entry name" value="L domain-like"/>
    <property type="match status" value="1"/>
</dbReference>
<comment type="similarity">
    <text evidence="15">Belongs to the LRFN family.</text>
</comment>
<feature type="compositionally biased region" description="Polar residues" evidence="16">
    <location>
        <begin position="898"/>
        <end position="908"/>
    </location>
</feature>
<dbReference type="Gene3D" id="3.80.10.10">
    <property type="entry name" value="Ribonuclease Inhibitor"/>
    <property type="match status" value="2"/>
</dbReference>
<dbReference type="SMART" id="SM00409">
    <property type="entry name" value="IG"/>
    <property type="match status" value="1"/>
</dbReference>
<dbReference type="InterPro" id="IPR003599">
    <property type="entry name" value="Ig_sub"/>
</dbReference>
<comment type="subcellular location">
    <subcellularLocation>
        <location evidence="1">Cell membrane</location>
    </subcellularLocation>
    <subcellularLocation>
        <location evidence="2">Membrane</location>
        <topology evidence="2">Single-pass type I membrane protein</topology>
    </subcellularLocation>
    <subcellularLocation>
        <location evidence="14">Synapse</location>
    </subcellularLocation>
</comment>
<keyword evidence="7" id="KW-0677">Repeat</keyword>
<keyword evidence="4" id="KW-0433">Leucine-rich repeat</keyword>
<dbReference type="GO" id="GO:0005886">
    <property type="term" value="C:plasma membrane"/>
    <property type="evidence" value="ECO:0007669"/>
    <property type="project" value="UniProtKB-SubCell"/>
</dbReference>
<dbReference type="FunFam" id="3.80.10.10:FF:000045">
    <property type="entry name" value="Leucine-rich repeat and fibronectin type III domain-containing 2"/>
    <property type="match status" value="1"/>
</dbReference>
<evidence type="ECO:0000313" key="20">
    <source>
        <dbReference type="Proteomes" id="UP000515150"/>
    </source>
</evidence>
<evidence type="ECO:0000259" key="18">
    <source>
        <dbReference type="PROSITE" id="PS50835"/>
    </source>
</evidence>
<dbReference type="FunFam" id="2.60.40.10:FF:000091">
    <property type="entry name" value="Leucine-rich repeat and fibronectin type III domain-containing protein 1"/>
    <property type="match status" value="1"/>
</dbReference>
<keyword evidence="8 17" id="KW-1133">Transmembrane helix</keyword>
<evidence type="ECO:0000256" key="4">
    <source>
        <dbReference type="ARBA" id="ARBA00022614"/>
    </source>
</evidence>
<evidence type="ECO:0000256" key="2">
    <source>
        <dbReference type="ARBA" id="ARBA00004479"/>
    </source>
</evidence>
<keyword evidence="5 17" id="KW-0812">Transmembrane</keyword>
<dbReference type="InterPro" id="IPR001611">
    <property type="entry name" value="Leu-rich_rpt"/>
</dbReference>
<dbReference type="PROSITE" id="PS50853">
    <property type="entry name" value="FN3"/>
    <property type="match status" value="1"/>
</dbReference>
<dbReference type="AlphaFoldDB" id="A0A8M1H726"/>
<evidence type="ECO:0000256" key="9">
    <source>
        <dbReference type="ARBA" id="ARBA00023018"/>
    </source>
</evidence>
<keyword evidence="3" id="KW-1003">Cell membrane</keyword>
<dbReference type="InterPro" id="IPR013098">
    <property type="entry name" value="Ig_I-set"/>
</dbReference>
<dbReference type="GO" id="GO:0045202">
    <property type="term" value="C:synapse"/>
    <property type="evidence" value="ECO:0007669"/>
    <property type="project" value="UniProtKB-SubCell"/>
</dbReference>
<feature type="region of interest" description="Disordered" evidence="16">
    <location>
        <begin position="1007"/>
        <end position="1046"/>
    </location>
</feature>
<organism evidence="20 21">
    <name type="scientific">Betta splendens</name>
    <name type="common">Siamese fighting fish</name>
    <dbReference type="NCBI Taxonomy" id="158456"/>
    <lineage>
        <taxon>Eukaryota</taxon>
        <taxon>Metazoa</taxon>
        <taxon>Chordata</taxon>
        <taxon>Craniata</taxon>
        <taxon>Vertebrata</taxon>
        <taxon>Euteleostomi</taxon>
        <taxon>Actinopterygii</taxon>
        <taxon>Neopterygii</taxon>
        <taxon>Teleostei</taxon>
        <taxon>Neoteleostei</taxon>
        <taxon>Acanthomorphata</taxon>
        <taxon>Anabantaria</taxon>
        <taxon>Anabantiformes</taxon>
        <taxon>Anabantoidei</taxon>
        <taxon>Osphronemidae</taxon>
        <taxon>Betta</taxon>
    </lineage>
</organism>
<dbReference type="SMART" id="SM00082">
    <property type="entry name" value="LRRCT"/>
    <property type="match status" value="1"/>
</dbReference>
<sequence length="1046" mass="113067">MPVPPPLNPCRQKHLPHAHLHHKQRAEHFAFPSAPPHSILSLSLVPPLLASSLHPSPQLIHWPCPRATRRTLPDAVPFPALHWLTLVTCCLLPSLVGAGETWGVVSACPFHCVCRNLSESLSTLCADKGLLFVPPHVDRRTVELRLADNFITEVGGSDFVNMTGLVDLTLSRNTIHLIRPLAFADLESLRSLHLDGNRLTTLGPRDLAGLVNLQHLIVNTNQLIKVSAQAFDDFLLTLEDLDLSYNNLKRVPWESIQNMASLHTLNLDHNLIDHIAEGVFGELYKLARLDMTSNRLRTLPPDPLFARSQTGAISPTPYNAVISLNFGGNPLHCNCELLWLRRLIRGDDMETCATPSHLAGRYFWSIPEEEFTCEPPLITRHTHKLWVLEGQRATLKCRAIGDPEPVVHWVSPDDRIIANTSRTSSFSNGTLDILVTVARDDGEYTCIAINAAGEATATVDLKIIPLPHRGGSGGSTGHNNVNTKNNRNVTNGILRTDPGSSDISTGKTGGINNSIGPGGDAEDGKKVGGEDDIGDSERASEGEGAEGVSVEDDEVDDSEARMVGVQGVTATSAQVRWDLGPLSASYVVWMYQIQYNCTADETLIYRILPSTSDRFLLKNLVSGVDYNLCVLAIFDDTITSLAATKVLGCTTFSTKDVYPACRSLQAHFLGGTLTILVGGVVVVTLLVFTVALMVRHRVCNHGDHMICHNGNTEAGGGVCCQGGGVGGSDKGGNSGYQSNGSGDMMMVVLPNGLPSKRGDRDNEKDKDKEKEAADAVSSVPPKLPPKPRPKPKVSLEQFLSAGGVVSTTTGGGGEMALVVRQRKLEKAPPYTAESDRTPLYYSPSPPSTLPRQARSRDRPSPRLERELTNRASFSLAAPLRDSELLDWRITPRSRDKWNSSQAYQSPVSPLSPACGTVSKRRHSLDMGSSVALATDAAATVAKRYGAVSYAKRLSVIWTRRSQSLHGMLVQCASTTSTSSTASDEGESGGGYGARCEFQRGYIHAYNTTNSNSNAGITTGKTSSIKDKGREKKKDGKAGEELEESVV</sequence>
<dbReference type="RefSeq" id="XP_040924202.1">
    <property type="nucleotide sequence ID" value="XM_041068268.2"/>
</dbReference>
<feature type="transmembrane region" description="Helical" evidence="17">
    <location>
        <begin position="668"/>
        <end position="694"/>
    </location>
</feature>
<keyword evidence="6" id="KW-0732">Signal</keyword>
<dbReference type="InterPro" id="IPR013783">
    <property type="entry name" value="Ig-like_fold"/>
</dbReference>
<dbReference type="Gene3D" id="2.60.40.10">
    <property type="entry name" value="Immunoglobulins"/>
    <property type="match status" value="2"/>
</dbReference>
<dbReference type="CDD" id="cd00063">
    <property type="entry name" value="FN3"/>
    <property type="match status" value="1"/>
</dbReference>
<dbReference type="Pfam" id="PF13855">
    <property type="entry name" value="LRR_8"/>
    <property type="match status" value="2"/>
</dbReference>
<dbReference type="FunFam" id="3.80.10.10:FF:000019">
    <property type="entry name" value="leucine-rich repeat and fibronectin type III domain-containing protein 1"/>
    <property type="match status" value="1"/>
</dbReference>
<dbReference type="InterPro" id="IPR007110">
    <property type="entry name" value="Ig-like_dom"/>
</dbReference>
<dbReference type="Pfam" id="PF07679">
    <property type="entry name" value="I-set"/>
    <property type="match status" value="1"/>
</dbReference>
<feature type="region of interest" description="Disordered" evidence="16">
    <location>
        <begin position="731"/>
        <end position="793"/>
    </location>
</feature>
<evidence type="ECO:0000256" key="16">
    <source>
        <dbReference type="SAM" id="MobiDB-lite"/>
    </source>
</evidence>
<evidence type="ECO:0000256" key="6">
    <source>
        <dbReference type="ARBA" id="ARBA00022729"/>
    </source>
</evidence>
<evidence type="ECO:0000256" key="5">
    <source>
        <dbReference type="ARBA" id="ARBA00022692"/>
    </source>
</evidence>
<evidence type="ECO:0000256" key="11">
    <source>
        <dbReference type="ARBA" id="ARBA00023157"/>
    </source>
</evidence>
<feature type="domain" description="Fibronectin type-III" evidence="19">
    <location>
        <begin position="559"/>
        <end position="657"/>
    </location>
</feature>
<dbReference type="InterPro" id="IPR003591">
    <property type="entry name" value="Leu-rich_rpt_typical-subtyp"/>
</dbReference>
<dbReference type="SUPFAM" id="SSF49265">
    <property type="entry name" value="Fibronectin type III"/>
    <property type="match status" value="1"/>
</dbReference>
<accession>A0A8M1H726</accession>
<dbReference type="PANTHER" id="PTHR45842">
    <property type="entry name" value="SYNAPTIC ADHESION-LIKE MOLECULE SALM"/>
    <property type="match status" value="1"/>
</dbReference>
<evidence type="ECO:0000256" key="1">
    <source>
        <dbReference type="ARBA" id="ARBA00004236"/>
    </source>
</evidence>
<dbReference type="GeneID" id="114842793"/>
<dbReference type="InterPro" id="IPR036116">
    <property type="entry name" value="FN3_sf"/>
</dbReference>
<feature type="compositionally biased region" description="Low complexity" evidence="16">
    <location>
        <begin position="479"/>
        <end position="491"/>
    </location>
</feature>
<evidence type="ECO:0000256" key="14">
    <source>
        <dbReference type="ARBA" id="ARBA00034103"/>
    </source>
</evidence>
<dbReference type="KEGG" id="bspl:114842793"/>
<proteinExistence type="inferred from homology"/>
<dbReference type="PROSITE" id="PS50835">
    <property type="entry name" value="IG_LIKE"/>
    <property type="match status" value="1"/>
</dbReference>
<keyword evidence="13" id="KW-0393">Immunoglobulin domain</keyword>
<dbReference type="InterPro" id="IPR036179">
    <property type="entry name" value="Ig-like_dom_sf"/>
</dbReference>
<feature type="compositionally biased region" description="Basic and acidic residues" evidence="16">
    <location>
        <begin position="854"/>
        <end position="868"/>
    </location>
</feature>
<dbReference type="SUPFAM" id="SSF48726">
    <property type="entry name" value="Immunoglobulin"/>
    <property type="match status" value="1"/>
</dbReference>
<evidence type="ECO:0000256" key="7">
    <source>
        <dbReference type="ARBA" id="ARBA00022737"/>
    </source>
</evidence>
<gene>
    <name evidence="21" type="primary">LOC114842793</name>
</gene>
<feature type="compositionally biased region" description="Basic and acidic residues" evidence="16">
    <location>
        <begin position="756"/>
        <end position="773"/>
    </location>
</feature>
<evidence type="ECO:0000256" key="3">
    <source>
        <dbReference type="ARBA" id="ARBA00022475"/>
    </source>
</evidence>
<evidence type="ECO:0000259" key="19">
    <source>
        <dbReference type="PROSITE" id="PS50853"/>
    </source>
</evidence>
<dbReference type="InterPro" id="IPR000483">
    <property type="entry name" value="Cys-rich_flank_reg_C"/>
</dbReference>
<dbReference type="InterPro" id="IPR032675">
    <property type="entry name" value="LRR_dom_sf"/>
</dbReference>
<dbReference type="InterPro" id="IPR050467">
    <property type="entry name" value="LRFN"/>
</dbReference>
<keyword evidence="11" id="KW-1015">Disulfide bond</keyword>
<feature type="region of interest" description="Disordered" evidence="16">
    <location>
        <begin position="470"/>
        <end position="557"/>
    </location>
</feature>
<feature type="compositionally biased region" description="Polar residues" evidence="16">
    <location>
        <begin position="498"/>
        <end position="515"/>
    </location>
</feature>
<evidence type="ECO:0000256" key="17">
    <source>
        <dbReference type="SAM" id="Phobius"/>
    </source>
</evidence>
<keyword evidence="12" id="KW-0325">Glycoprotein</keyword>
<evidence type="ECO:0000256" key="12">
    <source>
        <dbReference type="ARBA" id="ARBA00023180"/>
    </source>
</evidence>
<evidence type="ECO:0000256" key="13">
    <source>
        <dbReference type="ARBA" id="ARBA00023319"/>
    </source>
</evidence>
<keyword evidence="9" id="KW-0770">Synapse</keyword>
<dbReference type="PANTHER" id="PTHR45842:SF3">
    <property type="entry name" value="LEUCINE-RICH REPEAT AND FIBRONECTIN TYPE-III DOMAIN-CONTAINING PROTEIN 4"/>
    <property type="match status" value="1"/>
</dbReference>
<dbReference type="Proteomes" id="UP000515150">
    <property type="component" value="Chromosome 2"/>
</dbReference>
<evidence type="ECO:0000256" key="15">
    <source>
        <dbReference type="ARBA" id="ARBA00038433"/>
    </source>
</evidence>
<feature type="region of interest" description="Disordered" evidence="16">
    <location>
        <begin position="827"/>
        <end position="868"/>
    </location>
</feature>
<feature type="compositionally biased region" description="Basic and acidic residues" evidence="16">
    <location>
        <begin position="522"/>
        <end position="541"/>
    </location>
</feature>
<keyword evidence="10 17" id="KW-0472">Membrane</keyword>
<dbReference type="OrthoDB" id="676979at2759"/>
<dbReference type="PROSITE" id="PS51450">
    <property type="entry name" value="LRR"/>
    <property type="match status" value="2"/>
</dbReference>
<dbReference type="SMART" id="SM00408">
    <property type="entry name" value="IGc2"/>
    <property type="match status" value="1"/>
</dbReference>
<feature type="region of interest" description="Disordered" evidence="16">
    <location>
        <begin position="896"/>
        <end position="915"/>
    </location>
</feature>
<dbReference type="InterPro" id="IPR003961">
    <property type="entry name" value="FN3_dom"/>
</dbReference>
<feature type="compositionally biased region" description="Basic and acidic residues" evidence="16">
    <location>
        <begin position="1023"/>
        <end position="1039"/>
    </location>
</feature>
<feature type="compositionally biased region" description="Polar residues" evidence="16">
    <location>
        <begin position="1007"/>
        <end position="1022"/>
    </location>
</feature>
<evidence type="ECO:0000256" key="10">
    <source>
        <dbReference type="ARBA" id="ARBA00023136"/>
    </source>
</evidence>
<feature type="domain" description="Ig-like" evidence="18">
    <location>
        <begin position="376"/>
        <end position="462"/>
    </location>
</feature>